<dbReference type="Proteomes" id="UP000076858">
    <property type="component" value="Unassembled WGS sequence"/>
</dbReference>
<keyword evidence="6" id="KW-0862">Zinc</keyword>
<proteinExistence type="inferred from homology"/>
<evidence type="ECO:0000256" key="9">
    <source>
        <dbReference type="SAM" id="Phobius"/>
    </source>
</evidence>
<dbReference type="PRINTS" id="PR00786">
    <property type="entry name" value="NEPRILYSIN"/>
</dbReference>
<evidence type="ECO:0000256" key="4">
    <source>
        <dbReference type="ARBA" id="ARBA00022723"/>
    </source>
</evidence>
<protein>
    <submittedName>
        <fullName evidence="12">Neprilysin 5</fullName>
    </submittedName>
</protein>
<dbReference type="PROSITE" id="PS51885">
    <property type="entry name" value="NEPRILYSIN"/>
    <property type="match status" value="2"/>
</dbReference>
<keyword evidence="4" id="KW-0479">Metal-binding</keyword>
<dbReference type="Pfam" id="PF05649">
    <property type="entry name" value="Peptidase_M13_N"/>
    <property type="match status" value="2"/>
</dbReference>
<keyword evidence="8" id="KW-0175">Coiled coil</keyword>
<feature type="domain" description="Peptidase M13 C-terminal" evidence="10">
    <location>
        <begin position="592"/>
        <end position="800"/>
    </location>
</feature>
<evidence type="ECO:0000256" key="7">
    <source>
        <dbReference type="ARBA" id="ARBA00023049"/>
    </source>
</evidence>
<evidence type="ECO:0000313" key="12">
    <source>
        <dbReference type="EMBL" id="KZS21047.1"/>
    </source>
</evidence>
<gene>
    <name evidence="12" type="ORF">APZ42_012185</name>
</gene>
<evidence type="ECO:0000259" key="10">
    <source>
        <dbReference type="Pfam" id="PF01431"/>
    </source>
</evidence>
<dbReference type="GO" id="GO:0004222">
    <property type="term" value="F:metalloendopeptidase activity"/>
    <property type="evidence" value="ECO:0007669"/>
    <property type="project" value="InterPro"/>
</dbReference>
<comment type="cofactor">
    <cofactor evidence="1">
        <name>Zn(2+)</name>
        <dbReference type="ChEBI" id="CHEBI:29105"/>
    </cofactor>
</comment>
<keyword evidence="9" id="KW-0472">Membrane</keyword>
<organism evidence="12 13">
    <name type="scientific">Daphnia magna</name>
    <dbReference type="NCBI Taxonomy" id="35525"/>
    <lineage>
        <taxon>Eukaryota</taxon>
        <taxon>Metazoa</taxon>
        <taxon>Ecdysozoa</taxon>
        <taxon>Arthropoda</taxon>
        <taxon>Crustacea</taxon>
        <taxon>Branchiopoda</taxon>
        <taxon>Diplostraca</taxon>
        <taxon>Cladocera</taxon>
        <taxon>Anomopoda</taxon>
        <taxon>Daphniidae</taxon>
        <taxon>Daphnia</taxon>
    </lineage>
</organism>
<evidence type="ECO:0000256" key="5">
    <source>
        <dbReference type="ARBA" id="ARBA00022801"/>
    </source>
</evidence>
<dbReference type="STRING" id="35525.A0A162S6A1"/>
<dbReference type="PANTHER" id="PTHR11733:SF237">
    <property type="entry name" value="NEPRILYSIN-LIKE 4"/>
    <property type="match status" value="1"/>
</dbReference>
<keyword evidence="5" id="KW-0378">Hydrolase</keyword>
<accession>A0A162S6A1</accession>
<keyword evidence="9" id="KW-1133">Transmembrane helix</keyword>
<dbReference type="InterPro" id="IPR000718">
    <property type="entry name" value="Peptidase_M13"/>
</dbReference>
<keyword evidence="13" id="KW-1185">Reference proteome</keyword>
<name>A0A162S6A1_9CRUS</name>
<comment type="similarity">
    <text evidence="2">Belongs to the peptidase M13 family.</text>
</comment>
<dbReference type="EMBL" id="LRGB01000084">
    <property type="protein sequence ID" value="KZS21047.1"/>
    <property type="molecule type" value="Genomic_DNA"/>
</dbReference>
<feature type="coiled-coil region" evidence="8">
    <location>
        <begin position="882"/>
        <end position="912"/>
    </location>
</feature>
<dbReference type="OrthoDB" id="6475849at2759"/>
<evidence type="ECO:0000256" key="8">
    <source>
        <dbReference type="SAM" id="Coils"/>
    </source>
</evidence>
<comment type="caution">
    <text evidence="12">The sequence shown here is derived from an EMBL/GenBank/DDBJ whole genome shotgun (WGS) entry which is preliminary data.</text>
</comment>
<dbReference type="GO" id="GO:0016485">
    <property type="term" value="P:protein processing"/>
    <property type="evidence" value="ECO:0007669"/>
    <property type="project" value="TreeGrafter"/>
</dbReference>
<evidence type="ECO:0000256" key="2">
    <source>
        <dbReference type="ARBA" id="ARBA00007357"/>
    </source>
</evidence>
<dbReference type="Pfam" id="PF01431">
    <property type="entry name" value="Peptidase_M13"/>
    <property type="match status" value="2"/>
</dbReference>
<dbReference type="Gene3D" id="3.40.390.10">
    <property type="entry name" value="Collagenase (Catalytic Domain)"/>
    <property type="match status" value="2"/>
</dbReference>
<dbReference type="GO" id="GO:0046872">
    <property type="term" value="F:metal ion binding"/>
    <property type="evidence" value="ECO:0007669"/>
    <property type="project" value="UniProtKB-KW"/>
</dbReference>
<dbReference type="InterPro" id="IPR024079">
    <property type="entry name" value="MetalloPept_cat_dom_sf"/>
</dbReference>
<evidence type="ECO:0000313" key="13">
    <source>
        <dbReference type="Proteomes" id="UP000076858"/>
    </source>
</evidence>
<sequence length="1623" mass="184554">MADSGGVTAADSFSPTAIKKKSRWLAWTAFISAIVFMLATGYLGYRVCKSSKQLAVVEEQLATAEGTIARLEEKDPVCNTKECVISAAVLMEAMDPTVDPCHDFYQFACGGWLRKNSVPDASSRWGRFHVLREQLMYILKGIAIKRELNSTFKSLHRFDHCNPLLKTADILSEPNTVQDSKPVNSSREMYRACMDTNAIEKLGLTPLIQLLNSYGQWPMTVANWTADQFDWKLASTSIRRDMGESFLFEVYNYLDWKNTNKSSIYVDQTDVGLPYSTLINAKSNSTAIIMQAYATYVFESAKAVRDTIQGGSNDSDIIHEVDQMINFQIELAKIQTRPEERRNRTRMYNVVQLGALQRWTNVVHLNRATSYINWAKYINDIYSAVNVTVSENEQIIVKEPQFLRKLVRLLDQTSPRIIANYIHWRLVMKAGDYTNQLMNSVAFNFRKVFYGASVPQPRWRMCVDKVSSTLGFAVGSLYIERAFDEQARKEAVEMIGHIKTAFSSLVQESHWMDQETKIRALEKAAAMKDFVAYPDWILNKTRLSQIYEGVETTSKHFENALNVTRFLEHDKLKALRLPTDRTAWVTFPSVVNAFYSFFYNAITFPAGILQPPFFGKGRLAALNYGGIGAVIGHEITHGFDDQGRQADKEGRINLWWTNQTLNRYINGAQCFIEQYGNYTFPEFAGTEAFHLNGIISQGENIADNGGVREAFSAYQNYVAINGREARLPGLEKYTPEQLFFLSYANIWCGKQTTQSLRQQILNGPHSPEKYRVLGTLSNSIDFARHFHCPNGSVMNRPNKCILWPISCDIRQLSRQSNPREHQNVFRLLSFTKMEIGTSVSTLVSNSPAEDDAKIKSSRKSFLIGAGALTCAVGFVIATGLLADQVLRSRKHLENVREELREIKGEQKDRLKQEDPVCFTKECILSAAALMESMDESVDPCQDFYQFACGGWRKKNVIPNGYGRVSQFGILDGRIQRFIKEFFKQNSTMFDSKPINNTRDMYRACLDTGAIAKLGITPLVKMLDSYGQWPMTVSNWTEDRFDWRKASASIRNTFGDGFLFEVTNFVDVNNTEYSTIYVSQQSFLLDQPPLGLPSFILRGQNLTSSSSKAYLSFISGAAIAIRDAIGGGANDIDIVKDIEDLISFHIELANILTPEEPRAKWNLTRFYNPFSLSELQALTDEANATDPVGQIDWHELLTDIYGIANVSISHDEKIVVIEPEYFQKLVQLLDQTSPRVIANFIHWRLVLENINDVNIEMTVLAIEFYDAIFGQFRMPPRQGWCMKRVHRLMGFAIGAKYVEDSFDPQAKVDMQEMILNLKMAFSSLVEDSNWMDEETKINALEKAAAMKEYISYPDWITNRTTLELAYHGINTKPDTHFDNFQSAKRFMVKNNLKFLRFRTNRDNLWISFPAVVNAFYYPMLNSITFPAGILQPPFYGKGRLAASNYGAIGAVIGHEITHGFDDEGYKTDKKGHEISWWSNHTLIEFYKKKQCIIDQYSNYTLLELKETDAFHVNGSNTQGENIADNGGLREAFRAYQNYVARNGPEKRLPGLEHYTPEQIFFLSFATVECSNESPESLEDQVLFGVHTPSRYRVIGPLSNSDDFIQHFKCPTSSPMNPPNKCTVW</sequence>
<feature type="domain" description="Peptidase M13 N-terminal" evidence="11">
    <location>
        <begin position="100"/>
        <end position="534"/>
    </location>
</feature>
<evidence type="ECO:0000256" key="3">
    <source>
        <dbReference type="ARBA" id="ARBA00022670"/>
    </source>
</evidence>
<evidence type="ECO:0000259" key="11">
    <source>
        <dbReference type="Pfam" id="PF05649"/>
    </source>
</evidence>
<evidence type="ECO:0000256" key="6">
    <source>
        <dbReference type="ARBA" id="ARBA00022833"/>
    </source>
</evidence>
<dbReference type="CDD" id="cd08662">
    <property type="entry name" value="M13"/>
    <property type="match status" value="2"/>
</dbReference>
<dbReference type="InterPro" id="IPR042089">
    <property type="entry name" value="Peptidase_M13_dom_2"/>
</dbReference>
<evidence type="ECO:0000256" key="1">
    <source>
        <dbReference type="ARBA" id="ARBA00001947"/>
    </source>
</evidence>
<keyword evidence="7" id="KW-0482">Metalloprotease</keyword>
<reference evidence="12 13" key="1">
    <citation type="submission" date="2016-03" db="EMBL/GenBank/DDBJ databases">
        <title>EvidentialGene: Evidence-directed Construction of Genes on Genomes.</title>
        <authorList>
            <person name="Gilbert D.G."/>
            <person name="Choi J.-H."/>
            <person name="Mockaitis K."/>
            <person name="Colbourne J."/>
            <person name="Pfrender M."/>
        </authorList>
    </citation>
    <scope>NUCLEOTIDE SEQUENCE [LARGE SCALE GENOMIC DNA]</scope>
    <source>
        <strain evidence="12 13">Xinb3</strain>
        <tissue evidence="12">Complete organism</tissue>
    </source>
</reference>
<feature type="transmembrane region" description="Helical" evidence="9">
    <location>
        <begin position="24"/>
        <end position="45"/>
    </location>
</feature>
<dbReference type="InterPro" id="IPR008753">
    <property type="entry name" value="Peptidase_M13_N"/>
</dbReference>
<dbReference type="GO" id="GO:0005886">
    <property type="term" value="C:plasma membrane"/>
    <property type="evidence" value="ECO:0007669"/>
    <property type="project" value="TreeGrafter"/>
</dbReference>
<feature type="domain" description="Peptidase M13 N-terminal" evidence="11">
    <location>
        <begin position="939"/>
        <end position="1352"/>
    </location>
</feature>
<feature type="domain" description="Peptidase M13 C-terminal" evidence="10">
    <location>
        <begin position="1412"/>
        <end position="1622"/>
    </location>
</feature>
<dbReference type="Gene3D" id="1.10.1380.10">
    <property type="entry name" value="Neutral endopeptidase , domain2"/>
    <property type="match status" value="2"/>
</dbReference>
<keyword evidence="3" id="KW-0645">Protease</keyword>
<keyword evidence="9" id="KW-0812">Transmembrane</keyword>
<dbReference type="InterPro" id="IPR018497">
    <property type="entry name" value="Peptidase_M13_C"/>
</dbReference>
<dbReference type="PANTHER" id="PTHR11733">
    <property type="entry name" value="ZINC METALLOPROTEASE FAMILY M13 NEPRILYSIN-RELATED"/>
    <property type="match status" value="1"/>
</dbReference>
<dbReference type="SUPFAM" id="SSF55486">
    <property type="entry name" value="Metalloproteases ('zincins'), catalytic domain"/>
    <property type="match status" value="2"/>
</dbReference>